<evidence type="ECO:0000313" key="4">
    <source>
        <dbReference type="EMBL" id="OBY09424.1"/>
    </source>
</evidence>
<keyword evidence="2" id="KW-0446">Lipid-binding</keyword>
<name>A0A1B8RL08_9CLOT</name>
<sequence>MEELIVSIKIFTDSASDLPLNIVKENDIGLVCLTVNIKGEFLEDDLGQTIKYDDFYKSLREGELTSTAQVNVFTFEETFRKELEKGNDIIYISLASELSGTYNSARIARENLLDLYKDRRIEVIDSKGVTLGQGLLVYYANELKKSGKNIDEIVKWIVDNRTKVQYAIILDDLQHLKRGGRISGTTAAIGGLLGVKPTLKLTKEGRVVPGVKLKGRKKAINYLLNEIEEKAVNLEEQIVFIAHSDCKEDANALREKVTERYKFKDVILNNIGPVIGTHAGPDALAVIFIGNERD</sequence>
<dbReference type="PANTHER" id="PTHR33434">
    <property type="entry name" value="DEGV DOMAIN-CONTAINING PROTEIN DR_1986-RELATED"/>
    <property type="match status" value="1"/>
</dbReference>
<dbReference type="InterPro" id="IPR003797">
    <property type="entry name" value="DegV"/>
</dbReference>
<dbReference type="PROSITE" id="PS51482">
    <property type="entry name" value="DEGV"/>
    <property type="match status" value="1"/>
</dbReference>
<dbReference type="EMBL" id="MAPZ01000033">
    <property type="protein sequence ID" value="OBY09424.1"/>
    <property type="molecule type" value="Genomic_DNA"/>
</dbReference>
<proteinExistence type="predicted"/>
<reference evidence="4 5" key="1">
    <citation type="submission" date="2016-06" db="EMBL/GenBank/DDBJ databases">
        <authorList>
            <person name="Kjaerup R.B."/>
            <person name="Dalgaard T.S."/>
            <person name="Juul-Madsen H.R."/>
        </authorList>
    </citation>
    <scope>NUCLEOTIDE SEQUENCE [LARGE SCALE GENOMIC DNA]</scope>
    <source>
        <strain evidence="4 5">373-A1</strain>
    </source>
</reference>
<dbReference type="NCBIfam" id="TIGR00762">
    <property type="entry name" value="DegV"/>
    <property type="match status" value="1"/>
</dbReference>
<evidence type="ECO:0000256" key="3">
    <source>
        <dbReference type="SAM" id="Coils"/>
    </source>
</evidence>
<keyword evidence="5" id="KW-1185">Reference proteome</keyword>
<dbReference type="AlphaFoldDB" id="A0A1B8RL08"/>
<dbReference type="SUPFAM" id="SSF82549">
    <property type="entry name" value="DAK1/DegV-like"/>
    <property type="match status" value="1"/>
</dbReference>
<dbReference type="Gene3D" id="2.20.28.50">
    <property type="entry name" value="degv family protein"/>
    <property type="match status" value="1"/>
</dbReference>
<dbReference type="InterPro" id="IPR043168">
    <property type="entry name" value="DegV_C"/>
</dbReference>
<comment type="caution">
    <text evidence="4">The sequence shown here is derived from an EMBL/GenBank/DDBJ whole genome shotgun (WGS) entry which is preliminary data.</text>
</comment>
<gene>
    <name evidence="4" type="ORF">CP373A1_15990</name>
</gene>
<feature type="coiled-coil region" evidence="3">
    <location>
        <begin position="217"/>
        <end position="244"/>
    </location>
</feature>
<keyword evidence="3" id="KW-0175">Coiled coil</keyword>
<protein>
    <submittedName>
        <fullName evidence="4">Fatty acid-binding protein DegV</fullName>
    </submittedName>
</protein>
<dbReference type="Pfam" id="PF02645">
    <property type="entry name" value="DegV"/>
    <property type="match status" value="1"/>
</dbReference>
<evidence type="ECO:0000313" key="5">
    <source>
        <dbReference type="Proteomes" id="UP000092714"/>
    </source>
</evidence>
<evidence type="ECO:0000256" key="2">
    <source>
        <dbReference type="ARBA" id="ARBA00023121"/>
    </source>
</evidence>
<evidence type="ECO:0000256" key="1">
    <source>
        <dbReference type="ARBA" id="ARBA00003238"/>
    </source>
</evidence>
<dbReference type="GO" id="GO:0008289">
    <property type="term" value="F:lipid binding"/>
    <property type="evidence" value="ECO:0007669"/>
    <property type="project" value="UniProtKB-KW"/>
</dbReference>
<organism evidence="4 5">
    <name type="scientific">Clostridium paraputrificum</name>
    <dbReference type="NCBI Taxonomy" id="29363"/>
    <lineage>
        <taxon>Bacteria</taxon>
        <taxon>Bacillati</taxon>
        <taxon>Bacillota</taxon>
        <taxon>Clostridia</taxon>
        <taxon>Eubacteriales</taxon>
        <taxon>Clostridiaceae</taxon>
        <taxon>Clostridium</taxon>
    </lineage>
</organism>
<accession>A0A1B8RL08</accession>
<dbReference type="InterPro" id="IPR050270">
    <property type="entry name" value="DegV_domain_contain"/>
</dbReference>
<dbReference type="Gene3D" id="3.40.50.10440">
    <property type="entry name" value="Dihydroxyacetone kinase, domain 1"/>
    <property type="match status" value="1"/>
</dbReference>
<dbReference type="eggNOG" id="COG1307">
    <property type="taxonomic scope" value="Bacteria"/>
</dbReference>
<dbReference type="PANTHER" id="PTHR33434:SF3">
    <property type="entry name" value="DEGV DOMAIN-CONTAINING PROTEIN YITS"/>
    <property type="match status" value="1"/>
</dbReference>
<dbReference type="Gene3D" id="3.30.1180.10">
    <property type="match status" value="1"/>
</dbReference>
<dbReference type="Proteomes" id="UP000092714">
    <property type="component" value="Unassembled WGS sequence"/>
</dbReference>
<comment type="function">
    <text evidence="1">May bind long-chain fatty acids, such as palmitate, and may play a role in lipid transport or fatty acid metabolism.</text>
</comment>